<evidence type="ECO:0000313" key="15">
    <source>
        <dbReference type="EMBL" id="ELA08710.1"/>
    </source>
</evidence>
<dbReference type="GO" id="GO:0003677">
    <property type="term" value="F:DNA binding"/>
    <property type="evidence" value="ECO:0007669"/>
    <property type="project" value="UniProtKB-UniRule"/>
</dbReference>
<keyword evidence="5 12" id="KW-0378">Hydrolase</keyword>
<keyword evidence="3 12" id="KW-0235">DNA replication</keyword>
<dbReference type="CDD" id="cd00984">
    <property type="entry name" value="DnaB_C"/>
    <property type="match status" value="1"/>
</dbReference>
<dbReference type="InterPro" id="IPR007694">
    <property type="entry name" value="DNA_helicase_DnaB-like_C"/>
</dbReference>
<comment type="catalytic activity">
    <reaction evidence="10 12">
        <text>ATP + H2O = ADP + phosphate + H(+)</text>
        <dbReference type="Rhea" id="RHEA:13065"/>
        <dbReference type="ChEBI" id="CHEBI:15377"/>
        <dbReference type="ChEBI" id="CHEBI:15378"/>
        <dbReference type="ChEBI" id="CHEBI:30616"/>
        <dbReference type="ChEBI" id="CHEBI:43474"/>
        <dbReference type="ChEBI" id="CHEBI:456216"/>
        <dbReference type="EC" id="5.6.2.3"/>
    </reaction>
</comment>
<dbReference type="GO" id="GO:0043139">
    <property type="term" value="F:5'-3' DNA helicase activity"/>
    <property type="evidence" value="ECO:0007669"/>
    <property type="project" value="UniProtKB-EC"/>
</dbReference>
<reference evidence="15 16" key="1">
    <citation type="journal article" date="2013" name="Genome Announc.">
        <title>Genome Sequence of Moraxella macacae 0408225, a Novel Bacterial Species Isolated from a Cynomolgus Macaque with Epistaxis.</title>
        <authorList>
            <person name="Ladner J.T."/>
            <person name="Whitehouse C.A."/>
            <person name="Koroleva G.I."/>
            <person name="Palacios G.F."/>
        </authorList>
    </citation>
    <scope>NUCLEOTIDE SEQUENCE [LARGE SCALE GENOMIC DNA]</scope>
    <source>
        <strain evidence="15 16">0408225</strain>
    </source>
</reference>
<dbReference type="SMART" id="SM00382">
    <property type="entry name" value="AAA"/>
    <property type="match status" value="1"/>
</dbReference>
<keyword evidence="8 12" id="KW-0238">DNA-binding</keyword>
<dbReference type="GO" id="GO:0005829">
    <property type="term" value="C:cytosol"/>
    <property type="evidence" value="ECO:0007669"/>
    <property type="project" value="TreeGrafter"/>
</dbReference>
<dbReference type="FunFam" id="3.40.50.300:FF:000076">
    <property type="entry name" value="Replicative DNA helicase"/>
    <property type="match status" value="1"/>
</dbReference>
<dbReference type="InterPro" id="IPR003593">
    <property type="entry name" value="AAA+_ATPase"/>
</dbReference>
<evidence type="ECO:0000256" key="7">
    <source>
        <dbReference type="ARBA" id="ARBA00022840"/>
    </source>
</evidence>
<dbReference type="STRING" id="1230338.MOMA_09131"/>
<gene>
    <name evidence="15" type="ORF">MOMA_09131</name>
</gene>
<evidence type="ECO:0000259" key="14">
    <source>
        <dbReference type="PROSITE" id="PS51199"/>
    </source>
</evidence>
<keyword evidence="2 12" id="KW-0639">Primosome</keyword>
<dbReference type="Gene3D" id="3.40.50.300">
    <property type="entry name" value="P-loop containing nucleotide triphosphate hydrolases"/>
    <property type="match status" value="1"/>
</dbReference>
<keyword evidence="6 12" id="KW-0347">Helicase</keyword>
<dbReference type="PANTHER" id="PTHR30153:SF2">
    <property type="entry name" value="REPLICATIVE DNA HELICASE"/>
    <property type="match status" value="1"/>
</dbReference>
<dbReference type="Pfam" id="PF00772">
    <property type="entry name" value="DnaB"/>
    <property type="match status" value="1"/>
</dbReference>
<dbReference type="NCBIfam" id="TIGR00665">
    <property type="entry name" value="DnaB"/>
    <property type="match status" value="1"/>
</dbReference>
<dbReference type="InterPro" id="IPR007693">
    <property type="entry name" value="DNA_helicase_DnaB-like_N"/>
</dbReference>
<dbReference type="GO" id="GO:0006269">
    <property type="term" value="P:DNA replication, synthesis of primer"/>
    <property type="evidence" value="ECO:0007669"/>
    <property type="project" value="UniProtKB-UniRule"/>
</dbReference>
<keyword evidence="9" id="KW-0413">Isomerase</keyword>
<dbReference type="PROSITE" id="PS51199">
    <property type="entry name" value="SF4_HELICASE"/>
    <property type="match status" value="1"/>
</dbReference>
<feature type="domain" description="SF4 helicase" evidence="14">
    <location>
        <begin position="232"/>
        <end position="499"/>
    </location>
</feature>
<dbReference type="eggNOG" id="COG0305">
    <property type="taxonomic scope" value="Bacteria"/>
</dbReference>
<dbReference type="PANTHER" id="PTHR30153">
    <property type="entry name" value="REPLICATIVE DNA HELICASE DNAB"/>
    <property type="match status" value="1"/>
</dbReference>
<dbReference type="EMBL" id="ANIN01000002">
    <property type="protein sequence ID" value="ELA08710.1"/>
    <property type="molecule type" value="Genomic_DNA"/>
</dbReference>
<proteinExistence type="inferred from homology"/>
<dbReference type="NCBIfam" id="NF004384">
    <property type="entry name" value="PRK05748.1"/>
    <property type="match status" value="1"/>
</dbReference>
<comment type="function">
    <text evidence="12">The main replicative DNA helicase, it participates in initiation and elongation during chromosome replication. Travels ahead of the DNA replisome, separating dsDNA into templates for DNA synthesis. A processive ATP-dependent 5'-3' DNA helicase it has DNA-dependent ATPase activity.</text>
</comment>
<keyword evidence="7 12" id="KW-0067">ATP-binding</keyword>
<dbReference type="Proteomes" id="UP000023795">
    <property type="component" value="Unassembled WGS sequence"/>
</dbReference>
<dbReference type="Pfam" id="PF03796">
    <property type="entry name" value="DnaB_C"/>
    <property type="match status" value="1"/>
</dbReference>
<comment type="similarity">
    <text evidence="1 12">Belongs to the helicase family. DnaB subfamily.</text>
</comment>
<sequence>MLKNNSLITKHLENFEKKMPDNHLPNTHTLPNNQSFTTTEKTEKSAQPILSQNTLHQPHSIDLEKSVLASLMSLEESFERISDSINEKDFYAQRHQLIFNAIMHLANRNEPYDVVMVSDWLESQKQLNAAGGTDYLAEILSQSPATLFNLSAYAQRVREFSVLRQIIKAGNHMLNLAYDSKGQSVSDILDVAESEIFAINEQYSRSSQSKGPVRINTVITSVMDTIQTLKGQPDGLIGLQTPFAELNNKTQGLQRGDLIIVAARPSMGKTTFAMNLAEAVLNHTDLPVIVFSMEMPAESIVMRLLSSWGGIDQGSLRSGKLTEPDWSMLTTVIAHLHNKKLYIDDSTALPPSEVRSRCRRIAKDNDGKLGLVLVDYLQLMKVPSLDGNRVGEISEISRSLKALAREMNCPVVALSQLNRSLENRPSKRPIMSDLRESGAIEQDADLIMFIYREEVYNEKTDAKGIAEIIIGKQRNGPIGTVRLGFQGQFTRFINLTPEMYQGEIHSDANE</sequence>
<feature type="compositionally biased region" description="Polar residues" evidence="13">
    <location>
        <begin position="24"/>
        <end position="39"/>
    </location>
</feature>
<evidence type="ECO:0000256" key="11">
    <source>
        <dbReference type="NCBIfam" id="TIGR00665"/>
    </source>
</evidence>
<dbReference type="GO" id="GO:0005524">
    <property type="term" value="F:ATP binding"/>
    <property type="evidence" value="ECO:0007669"/>
    <property type="project" value="UniProtKB-UniRule"/>
</dbReference>
<dbReference type="AlphaFoldDB" id="L2F731"/>
<evidence type="ECO:0000313" key="16">
    <source>
        <dbReference type="Proteomes" id="UP000023795"/>
    </source>
</evidence>
<protein>
    <recommendedName>
        <fullName evidence="11 12">Replicative DNA helicase</fullName>
        <ecNumber evidence="11 12">5.6.2.3</ecNumber>
    </recommendedName>
</protein>
<dbReference type="SUPFAM" id="SSF52540">
    <property type="entry name" value="P-loop containing nucleoside triphosphate hydrolases"/>
    <property type="match status" value="1"/>
</dbReference>
<dbReference type="EC" id="5.6.2.3" evidence="11 12"/>
<name>L2F731_9GAMM</name>
<evidence type="ECO:0000256" key="12">
    <source>
        <dbReference type="RuleBase" id="RU362085"/>
    </source>
</evidence>
<dbReference type="GO" id="GO:0016887">
    <property type="term" value="F:ATP hydrolysis activity"/>
    <property type="evidence" value="ECO:0007669"/>
    <property type="project" value="RHEA"/>
</dbReference>
<dbReference type="InterPro" id="IPR027417">
    <property type="entry name" value="P-loop_NTPase"/>
</dbReference>
<dbReference type="PATRIC" id="fig|1230338.3.peg.1962"/>
<dbReference type="SUPFAM" id="SSF48024">
    <property type="entry name" value="N-terminal domain of DnaB helicase"/>
    <property type="match status" value="1"/>
</dbReference>
<evidence type="ECO:0000256" key="1">
    <source>
        <dbReference type="ARBA" id="ARBA00008428"/>
    </source>
</evidence>
<evidence type="ECO:0000256" key="9">
    <source>
        <dbReference type="ARBA" id="ARBA00023235"/>
    </source>
</evidence>
<keyword evidence="16" id="KW-1185">Reference proteome</keyword>
<feature type="region of interest" description="Disordered" evidence="13">
    <location>
        <begin position="18"/>
        <end position="53"/>
    </location>
</feature>
<organism evidence="15 16">
    <name type="scientific">Moraxella macacae 0408225</name>
    <dbReference type="NCBI Taxonomy" id="1230338"/>
    <lineage>
        <taxon>Bacteria</taxon>
        <taxon>Pseudomonadati</taxon>
        <taxon>Pseudomonadota</taxon>
        <taxon>Gammaproteobacteria</taxon>
        <taxon>Moraxellales</taxon>
        <taxon>Moraxellaceae</taxon>
        <taxon>Moraxella</taxon>
    </lineage>
</organism>
<dbReference type="GO" id="GO:0042802">
    <property type="term" value="F:identical protein binding"/>
    <property type="evidence" value="ECO:0007669"/>
    <property type="project" value="UniProtKB-ARBA"/>
</dbReference>
<evidence type="ECO:0000256" key="6">
    <source>
        <dbReference type="ARBA" id="ARBA00022806"/>
    </source>
</evidence>
<dbReference type="Gene3D" id="1.10.860.10">
    <property type="entry name" value="DNAb Helicase, Chain A"/>
    <property type="match status" value="1"/>
</dbReference>
<comment type="caution">
    <text evidence="15">The sequence shown here is derived from an EMBL/GenBank/DDBJ whole genome shotgun (WGS) entry which is preliminary data.</text>
</comment>
<dbReference type="InterPro" id="IPR007692">
    <property type="entry name" value="DNA_helicase_DnaB"/>
</dbReference>
<evidence type="ECO:0000256" key="5">
    <source>
        <dbReference type="ARBA" id="ARBA00022801"/>
    </source>
</evidence>
<accession>L2F731</accession>
<evidence type="ECO:0000256" key="8">
    <source>
        <dbReference type="ARBA" id="ARBA00023125"/>
    </source>
</evidence>
<evidence type="ECO:0000256" key="10">
    <source>
        <dbReference type="ARBA" id="ARBA00048954"/>
    </source>
</evidence>
<dbReference type="GO" id="GO:1990077">
    <property type="term" value="C:primosome complex"/>
    <property type="evidence" value="ECO:0007669"/>
    <property type="project" value="UniProtKB-UniRule"/>
</dbReference>
<dbReference type="InterPro" id="IPR036185">
    <property type="entry name" value="DNA_heli_DnaB-like_N_sf"/>
</dbReference>
<evidence type="ECO:0000256" key="4">
    <source>
        <dbReference type="ARBA" id="ARBA00022741"/>
    </source>
</evidence>
<evidence type="ECO:0000256" key="2">
    <source>
        <dbReference type="ARBA" id="ARBA00022515"/>
    </source>
</evidence>
<evidence type="ECO:0000256" key="13">
    <source>
        <dbReference type="SAM" id="MobiDB-lite"/>
    </source>
</evidence>
<dbReference type="InterPro" id="IPR016136">
    <property type="entry name" value="DNA_helicase_N/primase_C"/>
</dbReference>
<evidence type="ECO:0000256" key="3">
    <source>
        <dbReference type="ARBA" id="ARBA00022705"/>
    </source>
</evidence>
<keyword evidence="4 12" id="KW-0547">Nucleotide-binding</keyword>